<accession>A0A0W0Y5D0</accession>
<sequence length="275" mass="31739">MREICLQRLGVLLERINCLKLDEPSLLAQISIFQNQLASPEFHREGLEQRLQEIEQLTNNLCIAKEACDYVNRKMRAANKPLSPAGMRILEDFRTKMNDTQLRQVFNRLKERREQIEYPEFEQTAFRKGTGYNMSMWYYHAHSRSPVFGNCSEQANCAFVFLYSLAREAASSHVVSPVHSLYRIDIKNDRGGHTLLLMNLEHAGLFPKTAEELISYCASLPATVIVIDPWNKKRPYYPAIEMKRYMPSCGQTGLVNIEFGLKFSALEEAEIKPRL</sequence>
<dbReference type="OrthoDB" id="5644952at2"/>
<dbReference type="STRING" id="45073.Lqui_1037"/>
<evidence type="ECO:0000313" key="1">
    <source>
        <dbReference type="EMBL" id="KTD52193.1"/>
    </source>
</evidence>
<keyword evidence="2" id="KW-1185">Reference proteome</keyword>
<comment type="caution">
    <text evidence="1">The sequence shown here is derived from an EMBL/GenBank/DDBJ whole genome shotgun (WGS) entry which is preliminary data.</text>
</comment>
<organism evidence="1 2">
    <name type="scientific">Legionella quinlivanii</name>
    <dbReference type="NCBI Taxonomy" id="45073"/>
    <lineage>
        <taxon>Bacteria</taxon>
        <taxon>Pseudomonadati</taxon>
        <taxon>Pseudomonadota</taxon>
        <taxon>Gammaproteobacteria</taxon>
        <taxon>Legionellales</taxon>
        <taxon>Legionellaceae</taxon>
        <taxon>Legionella</taxon>
    </lineage>
</organism>
<protein>
    <submittedName>
        <fullName evidence="1">Uncharacterized protein</fullName>
    </submittedName>
</protein>
<dbReference type="RefSeq" id="WP_058507121.1">
    <property type="nucleotide sequence ID" value="NZ_CAAAIK010000006.1"/>
</dbReference>
<reference evidence="1 2" key="1">
    <citation type="submission" date="2015-11" db="EMBL/GenBank/DDBJ databases">
        <title>Genomic analysis of 38 Legionella species identifies large and diverse effector repertoires.</title>
        <authorList>
            <person name="Burstein D."/>
            <person name="Amaro F."/>
            <person name="Zusman T."/>
            <person name="Lifshitz Z."/>
            <person name="Cohen O."/>
            <person name="Gilbert J.A."/>
            <person name="Pupko T."/>
            <person name="Shuman H.A."/>
            <person name="Segal G."/>
        </authorList>
    </citation>
    <scope>NUCLEOTIDE SEQUENCE [LARGE SCALE GENOMIC DNA]</scope>
    <source>
        <strain evidence="1 2">CDC#1442-AUS-E</strain>
    </source>
</reference>
<gene>
    <name evidence="1" type="ORF">Lqui_1037</name>
</gene>
<proteinExistence type="predicted"/>
<dbReference type="PATRIC" id="fig|45073.5.peg.1094"/>
<dbReference type="EMBL" id="LNYS01000006">
    <property type="protein sequence ID" value="KTD52193.1"/>
    <property type="molecule type" value="Genomic_DNA"/>
</dbReference>
<dbReference type="AlphaFoldDB" id="A0A0W0Y5D0"/>
<dbReference type="Proteomes" id="UP000054618">
    <property type="component" value="Unassembled WGS sequence"/>
</dbReference>
<name>A0A0W0Y5D0_9GAMM</name>
<evidence type="ECO:0000313" key="2">
    <source>
        <dbReference type="Proteomes" id="UP000054618"/>
    </source>
</evidence>